<evidence type="ECO:0000256" key="4">
    <source>
        <dbReference type="ARBA" id="ARBA00023163"/>
    </source>
</evidence>
<feature type="region of interest" description="Disordered" evidence="7">
    <location>
        <begin position="131"/>
        <end position="186"/>
    </location>
</feature>
<comment type="subunit">
    <text evidence="6">Component of the Mediator complex.</text>
</comment>
<keyword evidence="4 6" id="KW-0804">Transcription</keyword>
<dbReference type="EMBL" id="GIBP01007603">
    <property type="protein sequence ID" value="NDV36572.1"/>
    <property type="molecule type" value="Transcribed_RNA"/>
</dbReference>
<dbReference type="PANTHER" id="PTHR21428">
    <property type="entry name" value="MEDIATOR OF RNA POLYMERASE II TRANSCRIPTION SUBUNIT 7"/>
    <property type="match status" value="1"/>
</dbReference>
<feature type="compositionally biased region" description="Low complexity" evidence="7">
    <location>
        <begin position="131"/>
        <end position="143"/>
    </location>
</feature>
<dbReference type="Pfam" id="PF05983">
    <property type="entry name" value="Med7"/>
    <property type="match status" value="1"/>
</dbReference>
<keyword evidence="6" id="KW-0010">Activator</keyword>
<comment type="similarity">
    <text evidence="2 6">Belongs to the Mediator complex subunit 7 family.</text>
</comment>
<dbReference type="InterPro" id="IPR037212">
    <property type="entry name" value="Med7/Med21-like"/>
</dbReference>
<proteinExistence type="inferred from homology"/>
<evidence type="ECO:0000256" key="5">
    <source>
        <dbReference type="ARBA" id="ARBA00023242"/>
    </source>
</evidence>
<dbReference type="AlphaFoldDB" id="A0A6B2LHL6"/>
<evidence type="ECO:0000256" key="2">
    <source>
        <dbReference type="ARBA" id="ARBA00009994"/>
    </source>
</evidence>
<dbReference type="InterPro" id="IPR009244">
    <property type="entry name" value="Mediatior_Med7"/>
</dbReference>
<dbReference type="InterPro" id="IPR044888">
    <property type="entry name" value="Mediatior_Med7_sf"/>
</dbReference>
<dbReference type="GO" id="GO:0003712">
    <property type="term" value="F:transcription coregulator activity"/>
    <property type="evidence" value="ECO:0007669"/>
    <property type="project" value="InterPro"/>
</dbReference>
<dbReference type="GO" id="GO:0016592">
    <property type="term" value="C:mediator complex"/>
    <property type="evidence" value="ECO:0007669"/>
    <property type="project" value="InterPro"/>
</dbReference>
<dbReference type="Gene3D" id="6.10.140.200">
    <property type="match status" value="1"/>
</dbReference>
<feature type="compositionally biased region" description="Polar residues" evidence="7">
    <location>
        <begin position="153"/>
        <end position="168"/>
    </location>
</feature>
<dbReference type="GO" id="GO:0006357">
    <property type="term" value="P:regulation of transcription by RNA polymerase II"/>
    <property type="evidence" value="ECO:0007669"/>
    <property type="project" value="InterPro"/>
</dbReference>
<sequence>MEKEVAFLYAKEGLKPGEELKKLNLSLLFNFLELVENIKYPDQCEDIIKNKITPIFKNMHHLLNLYRPHQTRQVVIALLEQQIERRKTFLKSIETRLERSEKTLLKAKRTIYMANSAANQGTKPGHILPATTPIPVTSPSHISSPPPEPNLLFSPSQDTQTLSPSHSIPSHPEVTGMEISQDYQQN</sequence>
<keyword evidence="5 6" id="KW-0539">Nucleus</keyword>
<name>A0A6B2LHL6_9EUKA</name>
<dbReference type="GO" id="GO:0070847">
    <property type="term" value="C:core mediator complex"/>
    <property type="evidence" value="ECO:0007669"/>
    <property type="project" value="TreeGrafter"/>
</dbReference>
<keyword evidence="3 6" id="KW-0805">Transcription regulation</keyword>
<comment type="function">
    <text evidence="6">Component of the Mediator complex, a coactivator involved in the regulated transcription of nearly all RNA polymerase II-dependent genes. Mediator functions as a bridge to convey information from gene-specific regulatory proteins to the basal RNA polymerase II transcription machinery.</text>
</comment>
<evidence type="ECO:0000256" key="1">
    <source>
        <dbReference type="ARBA" id="ARBA00004123"/>
    </source>
</evidence>
<evidence type="ECO:0000256" key="3">
    <source>
        <dbReference type="ARBA" id="ARBA00023015"/>
    </source>
</evidence>
<comment type="subcellular location">
    <subcellularLocation>
        <location evidence="1 6">Nucleus</location>
    </subcellularLocation>
</comment>
<evidence type="ECO:0000313" key="8">
    <source>
        <dbReference type="EMBL" id="NDV36572.1"/>
    </source>
</evidence>
<dbReference type="PANTHER" id="PTHR21428:SF11">
    <property type="entry name" value="MEDIATOR OF RNA POLYMERASE II TRANSCRIPTION SUBUNIT 7"/>
    <property type="match status" value="1"/>
</dbReference>
<evidence type="ECO:0000256" key="6">
    <source>
        <dbReference type="RuleBase" id="RU364060"/>
    </source>
</evidence>
<evidence type="ECO:0000256" key="7">
    <source>
        <dbReference type="SAM" id="MobiDB-lite"/>
    </source>
</evidence>
<reference evidence="8" key="1">
    <citation type="journal article" date="2020" name="J. Eukaryot. Microbiol.">
        <title>De novo Sequencing, Assembly and Annotation of the Transcriptome for the Free-Living Testate Amoeba Arcella intermedia.</title>
        <authorList>
            <person name="Ribeiro G.M."/>
            <person name="Porfirio-Sousa A.L."/>
            <person name="Maurer-Alcala X.X."/>
            <person name="Katz L.A."/>
            <person name="Lahr D.J.G."/>
        </authorList>
    </citation>
    <scope>NUCLEOTIDE SEQUENCE</scope>
</reference>
<protein>
    <recommendedName>
        <fullName evidence="6">Mediator of RNA polymerase II transcription subunit 7</fullName>
    </recommendedName>
</protein>
<accession>A0A6B2LHL6</accession>
<dbReference type="SUPFAM" id="SSF140718">
    <property type="entry name" value="Mediator hinge subcomplex-like"/>
    <property type="match status" value="1"/>
</dbReference>
<organism evidence="8">
    <name type="scientific">Arcella intermedia</name>
    <dbReference type="NCBI Taxonomy" id="1963864"/>
    <lineage>
        <taxon>Eukaryota</taxon>
        <taxon>Amoebozoa</taxon>
        <taxon>Tubulinea</taxon>
        <taxon>Elardia</taxon>
        <taxon>Arcellinida</taxon>
        <taxon>Sphaerothecina</taxon>
        <taxon>Arcellidae</taxon>
        <taxon>Arcella</taxon>
    </lineage>
</organism>